<dbReference type="Pfam" id="PF09957">
    <property type="entry name" value="VapB_antitoxin"/>
    <property type="match status" value="1"/>
</dbReference>
<dbReference type="AlphaFoldDB" id="A0A2Z5R2P9"/>
<organism evidence="1 2">
    <name type="scientific">Rothia aeria</name>
    <dbReference type="NCBI Taxonomy" id="172042"/>
    <lineage>
        <taxon>Bacteria</taxon>
        <taxon>Bacillati</taxon>
        <taxon>Actinomycetota</taxon>
        <taxon>Actinomycetes</taxon>
        <taxon>Micrococcales</taxon>
        <taxon>Micrococcaceae</taxon>
        <taxon>Rothia</taxon>
    </lineage>
</organism>
<dbReference type="Proteomes" id="UP000250241">
    <property type="component" value="Chromosome"/>
</dbReference>
<dbReference type="RefSeq" id="WP_006887478.1">
    <property type="nucleotide sequence ID" value="NZ_CAKASD010000038.1"/>
</dbReference>
<dbReference type="InterPro" id="IPR019239">
    <property type="entry name" value="VapB_antitoxin"/>
</dbReference>
<proteinExistence type="predicted"/>
<name>A0A2Z5R2P9_9MICC</name>
<evidence type="ECO:0000313" key="2">
    <source>
        <dbReference type="Proteomes" id="UP000250241"/>
    </source>
</evidence>
<dbReference type="EMBL" id="AP017895">
    <property type="protein sequence ID" value="BAV88736.1"/>
    <property type="molecule type" value="Genomic_DNA"/>
</dbReference>
<sequence length="65" mass="7097">MRTTVTLDEEIVAKAVKLTGIEERSVLVREAMETLVRIENGRLLAALGGSDPQAQAAPRHRNVQS</sequence>
<dbReference type="GeneID" id="93862540"/>
<reference evidence="1 2" key="1">
    <citation type="submission" date="2016-10" db="EMBL/GenBank/DDBJ databases">
        <title>Genome sequence of Rothia aeria strain JCM11412.</title>
        <authorList>
            <person name="Nambu T."/>
        </authorList>
    </citation>
    <scope>NUCLEOTIDE SEQUENCE [LARGE SCALE GENOMIC DNA]</scope>
    <source>
        <strain evidence="1 2">JCM 11412</strain>
    </source>
</reference>
<evidence type="ECO:0000313" key="1">
    <source>
        <dbReference type="EMBL" id="BAV88736.1"/>
    </source>
</evidence>
<keyword evidence="2" id="KW-1185">Reference proteome</keyword>
<protein>
    <recommendedName>
        <fullName evidence="3">VapB protein</fullName>
    </recommendedName>
</protein>
<evidence type="ECO:0008006" key="3">
    <source>
        <dbReference type="Google" id="ProtNLM"/>
    </source>
</evidence>
<gene>
    <name evidence="1" type="ORF">RA11412_2437</name>
</gene>
<accession>A0A2Z5R2P9</accession>
<dbReference type="KEGG" id="raj:RA11412_2437"/>